<reference evidence="2 3" key="1">
    <citation type="journal article" date="2021" name="Sci. Rep.">
        <title>Genome sequencing of the multicellular alga Astrephomene provides insights into convergent evolution of germ-soma differentiation.</title>
        <authorList>
            <person name="Yamashita S."/>
            <person name="Yamamoto K."/>
            <person name="Matsuzaki R."/>
            <person name="Suzuki S."/>
            <person name="Yamaguchi H."/>
            <person name="Hirooka S."/>
            <person name="Minakuchi Y."/>
            <person name="Miyagishima S."/>
            <person name="Kawachi M."/>
            <person name="Toyoda A."/>
            <person name="Nozaki H."/>
        </authorList>
    </citation>
    <scope>NUCLEOTIDE SEQUENCE [LARGE SCALE GENOMIC DNA]</scope>
    <source>
        <strain evidence="2 3">NIES-4017</strain>
    </source>
</reference>
<protein>
    <submittedName>
        <fullName evidence="2">Uncharacterized protein</fullName>
    </submittedName>
</protein>
<evidence type="ECO:0000313" key="2">
    <source>
        <dbReference type="EMBL" id="GFR42011.1"/>
    </source>
</evidence>
<feature type="compositionally biased region" description="Pro residues" evidence="1">
    <location>
        <begin position="140"/>
        <end position="149"/>
    </location>
</feature>
<dbReference type="AlphaFoldDB" id="A0AAD3DHM6"/>
<evidence type="ECO:0000256" key="1">
    <source>
        <dbReference type="SAM" id="MobiDB-lite"/>
    </source>
</evidence>
<evidence type="ECO:0000313" key="3">
    <source>
        <dbReference type="Proteomes" id="UP001054857"/>
    </source>
</evidence>
<feature type="compositionally biased region" description="Low complexity" evidence="1">
    <location>
        <begin position="96"/>
        <end position="111"/>
    </location>
</feature>
<feature type="non-terminal residue" evidence="2">
    <location>
        <position position="196"/>
    </location>
</feature>
<dbReference type="EMBL" id="BMAR01000002">
    <property type="protein sequence ID" value="GFR42011.1"/>
    <property type="molecule type" value="Genomic_DNA"/>
</dbReference>
<accession>A0AAD3DHM6</accession>
<sequence>MNTAGSRVGNRMDPSLLACQASRTIQPIVNSAGTNTESQDTPDKNRIDDLHYRVLRLEALLETLITAGVFRDVSLPSPCGIPLTLRPTEHLRGPLSTESTAAHATAEQTASPPAPSPPPPPPPPSSAPPSDAFGSALVVHPPPPPPPPSSSSSLPSAIPPCPQPGPSATAVPAAPASPVAPTVPATSAPDAPVAAG</sequence>
<name>A0AAD3DHM6_9CHLO</name>
<feature type="region of interest" description="Disordered" evidence="1">
    <location>
        <begin position="86"/>
        <end position="196"/>
    </location>
</feature>
<organism evidence="2 3">
    <name type="scientific">Astrephomene gubernaculifera</name>
    <dbReference type="NCBI Taxonomy" id="47775"/>
    <lineage>
        <taxon>Eukaryota</taxon>
        <taxon>Viridiplantae</taxon>
        <taxon>Chlorophyta</taxon>
        <taxon>core chlorophytes</taxon>
        <taxon>Chlorophyceae</taxon>
        <taxon>CS clade</taxon>
        <taxon>Chlamydomonadales</taxon>
        <taxon>Astrephomenaceae</taxon>
        <taxon>Astrephomene</taxon>
    </lineage>
</organism>
<feature type="compositionally biased region" description="Pro residues" evidence="1">
    <location>
        <begin position="112"/>
        <end position="127"/>
    </location>
</feature>
<feature type="compositionally biased region" description="Low complexity" evidence="1">
    <location>
        <begin position="166"/>
        <end position="196"/>
    </location>
</feature>
<gene>
    <name evidence="2" type="ORF">Agub_g2801</name>
</gene>
<dbReference type="Proteomes" id="UP001054857">
    <property type="component" value="Unassembled WGS sequence"/>
</dbReference>
<proteinExistence type="predicted"/>
<keyword evidence="3" id="KW-1185">Reference proteome</keyword>
<comment type="caution">
    <text evidence="2">The sequence shown here is derived from an EMBL/GenBank/DDBJ whole genome shotgun (WGS) entry which is preliminary data.</text>
</comment>